<name>A0A368G9L0_ANCCA</name>
<accession>A0A368G9L0</accession>
<dbReference type="GO" id="GO:0005657">
    <property type="term" value="C:replication fork"/>
    <property type="evidence" value="ECO:0007669"/>
    <property type="project" value="TreeGrafter"/>
</dbReference>
<dbReference type="GO" id="GO:0000723">
    <property type="term" value="P:telomere maintenance"/>
    <property type="evidence" value="ECO:0007669"/>
    <property type="project" value="TreeGrafter"/>
</dbReference>
<proteinExistence type="predicted"/>
<dbReference type="GO" id="GO:0042148">
    <property type="term" value="P:DNA strand invasion"/>
    <property type="evidence" value="ECO:0007669"/>
    <property type="project" value="TreeGrafter"/>
</dbReference>
<dbReference type="GO" id="GO:0000724">
    <property type="term" value="P:double-strand break repair via homologous recombination"/>
    <property type="evidence" value="ECO:0007669"/>
    <property type="project" value="TreeGrafter"/>
</dbReference>
<evidence type="ECO:0000313" key="4">
    <source>
        <dbReference type="EMBL" id="RCN39969.1"/>
    </source>
</evidence>
<dbReference type="SUPFAM" id="SSF52540">
    <property type="entry name" value="P-loop containing nucleoside triphosphate hydrolases"/>
    <property type="match status" value="1"/>
</dbReference>
<dbReference type="GO" id="GO:0140664">
    <property type="term" value="F:ATP-dependent DNA damage sensor activity"/>
    <property type="evidence" value="ECO:0007669"/>
    <property type="project" value="InterPro"/>
</dbReference>
<keyword evidence="2" id="KW-0539">Nucleus</keyword>
<evidence type="ECO:0000256" key="2">
    <source>
        <dbReference type="ARBA" id="ARBA00023242"/>
    </source>
</evidence>
<dbReference type="GO" id="GO:0000400">
    <property type="term" value="F:four-way junction DNA binding"/>
    <property type="evidence" value="ECO:0007669"/>
    <property type="project" value="TreeGrafter"/>
</dbReference>
<dbReference type="InterPro" id="IPR027417">
    <property type="entry name" value="P-loop_NTPase"/>
</dbReference>
<dbReference type="Pfam" id="PF08423">
    <property type="entry name" value="Rad51"/>
    <property type="match status" value="1"/>
</dbReference>
<organism evidence="4 5">
    <name type="scientific">Ancylostoma caninum</name>
    <name type="common">Dog hookworm</name>
    <dbReference type="NCBI Taxonomy" id="29170"/>
    <lineage>
        <taxon>Eukaryota</taxon>
        <taxon>Metazoa</taxon>
        <taxon>Ecdysozoa</taxon>
        <taxon>Nematoda</taxon>
        <taxon>Chromadorea</taxon>
        <taxon>Rhabditida</taxon>
        <taxon>Rhabditina</taxon>
        <taxon>Rhabditomorpha</taxon>
        <taxon>Strongyloidea</taxon>
        <taxon>Ancylostomatidae</taxon>
        <taxon>Ancylostomatinae</taxon>
        <taxon>Ancylostoma</taxon>
    </lineage>
</organism>
<dbReference type="PANTHER" id="PTHR46457">
    <property type="entry name" value="DNA REPAIR PROTEIN RAD51 HOMOLOG 4"/>
    <property type="match status" value="1"/>
</dbReference>
<dbReference type="OrthoDB" id="336321at2759"/>
<dbReference type="GO" id="GO:0033063">
    <property type="term" value="C:Rad51B-Rad51C-Rad51D-XRCC2 complex"/>
    <property type="evidence" value="ECO:0007669"/>
    <property type="project" value="TreeGrafter"/>
</dbReference>
<dbReference type="GO" id="GO:0007131">
    <property type="term" value="P:reciprocal meiotic recombination"/>
    <property type="evidence" value="ECO:0007669"/>
    <property type="project" value="TreeGrafter"/>
</dbReference>
<sequence>MCSSESAIDTVVALGLPLALRTGVADIDKVLHNDLQYGELSEVVGASGAGKTQLCYSLVAHFLLHTKFGVAWLDSNGSFRVHRLQDFLVGCNGSLDEDAVSSS</sequence>
<dbReference type="GO" id="GO:0005815">
    <property type="term" value="C:microtubule organizing center"/>
    <property type="evidence" value="ECO:0007669"/>
    <property type="project" value="TreeGrafter"/>
</dbReference>
<gene>
    <name evidence="4" type="ORF">ANCCAN_14110</name>
</gene>
<feature type="domain" description="RecA family profile 1" evidence="3">
    <location>
        <begin position="16"/>
        <end position="103"/>
    </location>
</feature>
<dbReference type="GO" id="GO:0005524">
    <property type="term" value="F:ATP binding"/>
    <property type="evidence" value="ECO:0007669"/>
    <property type="project" value="InterPro"/>
</dbReference>
<dbReference type="InterPro" id="IPR051988">
    <property type="entry name" value="HRR_RAD51_Paralog"/>
</dbReference>
<comment type="subcellular location">
    <subcellularLocation>
        <location evidence="1">Nucleus</location>
    </subcellularLocation>
</comment>
<evidence type="ECO:0000259" key="3">
    <source>
        <dbReference type="PROSITE" id="PS50162"/>
    </source>
</evidence>
<dbReference type="PANTHER" id="PTHR46457:SF1">
    <property type="entry name" value="DNA REPAIR PROTEIN RAD51 HOMOLOG 4"/>
    <property type="match status" value="1"/>
</dbReference>
<dbReference type="Gene3D" id="3.40.50.300">
    <property type="entry name" value="P-loop containing nucleotide triphosphate hydrolases"/>
    <property type="match status" value="1"/>
</dbReference>
<dbReference type="PROSITE" id="PS50162">
    <property type="entry name" value="RECA_2"/>
    <property type="match status" value="1"/>
</dbReference>
<comment type="caution">
    <text evidence="4">The sequence shown here is derived from an EMBL/GenBank/DDBJ whole genome shotgun (WGS) entry which is preliminary data.</text>
</comment>
<keyword evidence="5" id="KW-1185">Reference proteome</keyword>
<dbReference type="GO" id="GO:0003697">
    <property type="term" value="F:single-stranded DNA binding"/>
    <property type="evidence" value="ECO:0007669"/>
    <property type="project" value="TreeGrafter"/>
</dbReference>
<reference evidence="4 5" key="1">
    <citation type="submission" date="2014-10" db="EMBL/GenBank/DDBJ databases">
        <title>Draft genome of the hookworm Ancylostoma caninum.</title>
        <authorList>
            <person name="Mitreva M."/>
        </authorList>
    </citation>
    <scope>NUCLEOTIDE SEQUENCE [LARGE SCALE GENOMIC DNA]</scope>
    <source>
        <strain evidence="4 5">Baltimore</strain>
    </source>
</reference>
<dbReference type="InterPro" id="IPR020588">
    <property type="entry name" value="RecA_ATP-bd"/>
</dbReference>
<evidence type="ECO:0000256" key="1">
    <source>
        <dbReference type="ARBA" id="ARBA00004123"/>
    </source>
</evidence>
<dbReference type="AlphaFoldDB" id="A0A368G9L0"/>
<dbReference type="EMBL" id="JOJR01000311">
    <property type="protein sequence ID" value="RCN39969.1"/>
    <property type="molecule type" value="Genomic_DNA"/>
</dbReference>
<dbReference type="InterPro" id="IPR013632">
    <property type="entry name" value="Rad51_C"/>
</dbReference>
<protein>
    <recommendedName>
        <fullName evidence="3">RecA family profile 1 domain-containing protein</fullName>
    </recommendedName>
</protein>
<dbReference type="Proteomes" id="UP000252519">
    <property type="component" value="Unassembled WGS sequence"/>
</dbReference>
<evidence type="ECO:0000313" key="5">
    <source>
        <dbReference type="Proteomes" id="UP000252519"/>
    </source>
</evidence>
<dbReference type="STRING" id="29170.A0A368G9L0"/>